<dbReference type="EMBL" id="AP004553">
    <property type="protein sequence ID" value="BAD01708.1"/>
    <property type="molecule type" value="Genomic_DNA"/>
</dbReference>
<reference evidence="2" key="1">
    <citation type="submission" date="2001-12" db="EMBL/GenBank/DDBJ databases">
        <title>Oryza sativa nipponbare(GA3) genomic DNA, chromosome 8, BAC clone:OJ1790_D02.</title>
        <authorList>
            <person name="Sasaki T."/>
            <person name="Matsumoto T."/>
            <person name="Yamamoto K."/>
        </authorList>
    </citation>
    <scope>NUCLEOTIDE SEQUENCE</scope>
</reference>
<dbReference type="EMBL" id="AP005491">
    <property type="protein sequence ID" value="BAD03657.1"/>
    <property type="molecule type" value="Genomic_DNA"/>
</dbReference>
<dbReference type="Proteomes" id="UP000000763">
    <property type="component" value="Chromosome 8"/>
</dbReference>
<protein>
    <submittedName>
        <fullName evidence="3">Uncharacterized protein</fullName>
    </submittedName>
</protein>
<evidence type="ECO:0000256" key="1">
    <source>
        <dbReference type="SAM" id="MobiDB-lite"/>
    </source>
</evidence>
<organism evidence="3 4">
    <name type="scientific">Oryza sativa subsp. japonica</name>
    <name type="common">Rice</name>
    <dbReference type="NCBI Taxonomy" id="39947"/>
    <lineage>
        <taxon>Eukaryota</taxon>
        <taxon>Viridiplantae</taxon>
        <taxon>Streptophyta</taxon>
        <taxon>Embryophyta</taxon>
        <taxon>Tracheophyta</taxon>
        <taxon>Spermatophyta</taxon>
        <taxon>Magnoliopsida</taxon>
        <taxon>Liliopsida</taxon>
        <taxon>Poales</taxon>
        <taxon>Poaceae</taxon>
        <taxon>BOP clade</taxon>
        <taxon>Oryzoideae</taxon>
        <taxon>Oryzeae</taxon>
        <taxon>Oryzinae</taxon>
        <taxon>Oryza</taxon>
        <taxon>Oryza sativa</taxon>
    </lineage>
</organism>
<evidence type="ECO:0000313" key="4">
    <source>
        <dbReference type="Proteomes" id="UP000000763"/>
    </source>
</evidence>
<reference evidence="4" key="4">
    <citation type="journal article" date="2008" name="Nucleic Acids Res.">
        <title>The rice annotation project database (RAP-DB): 2008 update.</title>
        <authorList>
            <consortium name="The rice annotation project (RAP)"/>
        </authorList>
    </citation>
    <scope>GENOME REANNOTATION</scope>
    <source>
        <strain evidence="4">cv. Nipponbare</strain>
    </source>
</reference>
<sequence length="157" mass="17422">MLPCPLSTNTLDLLQFSSDEDFCLDGVPSGYKDQFSSLFPSLLPVELREEVGEVRVEQAPGKDALKSSYMVLRRSLPSLRPTRTQIRTEPRDGRAARFGREAVMFMWDEWQQRPGADPARTLLLFLFGSATGNDAGGRADSASTTGMRQSARVSYRG</sequence>
<proteinExistence type="predicted"/>
<gene>
    <name evidence="2" type="ORF">OJ1790_D02.10</name>
    <name evidence="3" type="ORF">OSJNBa0062G05.30</name>
</gene>
<accession>Q6Z0F7</accession>
<feature type="region of interest" description="Disordered" evidence="1">
    <location>
        <begin position="135"/>
        <end position="157"/>
    </location>
</feature>
<name>Q6Z0F7_ORYSJ</name>
<reference evidence="3" key="2">
    <citation type="submission" date="2002-07" db="EMBL/GenBank/DDBJ databases">
        <title>Oryza sativa nipponbare(GA3) genomic DNA, chromosome 8, BAC clone:OSJNBa0062G05.</title>
        <authorList>
            <person name="Sasaki T."/>
            <person name="Matsumoto T."/>
            <person name="Katayose Y."/>
        </authorList>
    </citation>
    <scope>NUCLEOTIDE SEQUENCE</scope>
</reference>
<reference evidence="4" key="3">
    <citation type="journal article" date="2005" name="Nature">
        <title>The map-based sequence of the rice genome.</title>
        <authorList>
            <consortium name="International rice genome sequencing project (IRGSP)"/>
            <person name="Matsumoto T."/>
            <person name="Wu J."/>
            <person name="Kanamori H."/>
            <person name="Katayose Y."/>
            <person name="Fujisawa M."/>
            <person name="Namiki N."/>
            <person name="Mizuno H."/>
            <person name="Yamamoto K."/>
            <person name="Antonio B.A."/>
            <person name="Baba T."/>
            <person name="Sakata K."/>
            <person name="Nagamura Y."/>
            <person name="Aoki H."/>
            <person name="Arikawa K."/>
            <person name="Arita K."/>
            <person name="Bito T."/>
            <person name="Chiden Y."/>
            <person name="Fujitsuka N."/>
            <person name="Fukunaka R."/>
            <person name="Hamada M."/>
            <person name="Harada C."/>
            <person name="Hayashi A."/>
            <person name="Hijishita S."/>
            <person name="Honda M."/>
            <person name="Hosokawa S."/>
            <person name="Ichikawa Y."/>
            <person name="Idonuma A."/>
            <person name="Iijima M."/>
            <person name="Ikeda M."/>
            <person name="Ikeno M."/>
            <person name="Ito K."/>
            <person name="Ito S."/>
            <person name="Ito T."/>
            <person name="Ito Y."/>
            <person name="Ito Y."/>
            <person name="Iwabuchi A."/>
            <person name="Kamiya K."/>
            <person name="Karasawa W."/>
            <person name="Kurita K."/>
            <person name="Katagiri S."/>
            <person name="Kikuta A."/>
            <person name="Kobayashi H."/>
            <person name="Kobayashi N."/>
            <person name="Machita K."/>
            <person name="Maehara T."/>
            <person name="Masukawa M."/>
            <person name="Mizubayashi T."/>
            <person name="Mukai Y."/>
            <person name="Nagasaki H."/>
            <person name="Nagata Y."/>
            <person name="Naito S."/>
            <person name="Nakashima M."/>
            <person name="Nakama Y."/>
            <person name="Nakamichi Y."/>
            <person name="Nakamura M."/>
            <person name="Meguro A."/>
            <person name="Negishi M."/>
            <person name="Ohta I."/>
            <person name="Ohta T."/>
            <person name="Okamoto M."/>
            <person name="Ono N."/>
            <person name="Saji S."/>
            <person name="Sakaguchi M."/>
            <person name="Sakai K."/>
            <person name="Shibata M."/>
            <person name="Shimokawa T."/>
            <person name="Song J."/>
            <person name="Takazaki Y."/>
            <person name="Terasawa K."/>
            <person name="Tsugane M."/>
            <person name="Tsuji K."/>
            <person name="Ueda S."/>
            <person name="Waki K."/>
            <person name="Yamagata H."/>
            <person name="Yamamoto M."/>
            <person name="Yamamoto S."/>
            <person name="Yamane H."/>
            <person name="Yoshiki S."/>
            <person name="Yoshihara R."/>
            <person name="Yukawa K."/>
            <person name="Zhong H."/>
            <person name="Yano M."/>
            <person name="Yuan Q."/>
            <person name="Ouyang S."/>
            <person name="Liu J."/>
            <person name="Jones K.M."/>
            <person name="Gansberger K."/>
            <person name="Moffat K."/>
            <person name="Hill J."/>
            <person name="Bera J."/>
            <person name="Fadrosh D."/>
            <person name="Jin S."/>
            <person name="Johri S."/>
            <person name="Kim M."/>
            <person name="Overton L."/>
            <person name="Reardon M."/>
            <person name="Tsitrin T."/>
            <person name="Vuong H."/>
            <person name="Weaver B."/>
            <person name="Ciecko A."/>
            <person name="Tallon L."/>
            <person name="Jackson J."/>
            <person name="Pai G."/>
            <person name="Aken S.V."/>
            <person name="Utterback T."/>
            <person name="Reidmuller S."/>
            <person name="Feldblyum T."/>
            <person name="Hsiao J."/>
            <person name="Zismann V."/>
            <person name="Iobst S."/>
            <person name="de Vazeille A.R."/>
            <person name="Buell C.R."/>
            <person name="Ying K."/>
            <person name="Li Y."/>
            <person name="Lu T."/>
            <person name="Huang Y."/>
            <person name="Zhao Q."/>
            <person name="Feng Q."/>
            <person name="Zhang L."/>
            <person name="Zhu J."/>
            <person name="Weng Q."/>
            <person name="Mu J."/>
            <person name="Lu Y."/>
            <person name="Fan D."/>
            <person name="Liu Y."/>
            <person name="Guan J."/>
            <person name="Zhang Y."/>
            <person name="Yu S."/>
            <person name="Liu X."/>
            <person name="Zhang Y."/>
            <person name="Hong G."/>
            <person name="Han B."/>
            <person name="Choisne N."/>
            <person name="Demange N."/>
            <person name="Orjeda G."/>
            <person name="Samain S."/>
            <person name="Cattolico L."/>
            <person name="Pelletier E."/>
            <person name="Couloux A."/>
            <person name="Segurens B."/>
            <person name="Wincker P."/>
            <person name="D'Hont A."/>
            <person name="Scarpelli C."/>
            <person name="Weissenbach J."/>
            <person name="Salanoubat M."/>
            <person name="Quetier F."/>
            <person name="Yu Y."/>
            <person name="Kim H.R."/>
            <person name="Rambo T."/>
            <person name="Currie J."/>
            <person name="Collura K."/>
            <person name="Luo M."/>
            <person name="Yang T."/>
            <person name="Ammiraju J.S.S."/>
            <person name="Engler F."/>
            <person name="Soderlund C."/>
            <person name="Wing R.A."/>
            <person name="Palmer L.E."/>
            <person name="de la Bastide M."/>
            <person name="Spiegel L."/>
            <person name="Nascimento L."/>
            <person name="Zutavern T."/>
            <person name="O'Shaughnessy A."/>
            <person name="Dike S."/>
            <person name="Dedhia N."/>
            <person name="Preston R."/>
            <person name="Balija V."/>
            <person name="McCombie W.R."/>
            <person name="Chow T."/>
            <person name="Chen H."/>
            <person name="Chung M."/>
            <person name="Chen C."/>
            <person name="Shaw J."/>
            <person name="Wu H."/>
            <person name="Hsiao K."/>
            <person name="Chao Y."/>
            <person name="Chu M."/>
            <person name="Cheng C."/>
            <person name="Hour A."/>
            <person name="Lee P."/>
            <person name="Lin S."/>
            <person name="Lin Y."/>
            <person name="Liou J."/>
            <person name="Liu S."/>
            <person name="Hsing Y."/>
            <person name="Raghuvanshi S."/>
            <person name="Mohanty A."/>
            <person name="Bharti A.K."/>
            <person name="Gaur A."/>
            <person name="Gupta V."/>
            <person name="Kumar D."/>
            <person name="Ravi V."/>
            <person name="Vij S."/>
            <person name="Kapur A."/>
            <person name="Khurana P."/>
            <person name="Khurana P."/>
            <person name="Khurana J.P."/>
            <person name="Tyagi A.K."/>
            <person name="Gaikwad K."/>
            <person name="Singh A."/>
            <person name="Dalal V."/>
            <person name="Srivastava S."/>
            <person name="Dixit A."/>
            <person name="Pal A.K."/>
            <person name="Ghazi I.A."/>
            <person name="Yadav M."/>
            <person name="Pandit A."/>
            <person name="Bhargava A."/>
            <person name="Sureshbabu K."/>
            <person name="Batra K."/>
            <person name="Sharma T.R."/>
            <person name="Mohapatra T."/>
            <person name="Singh N.K."/>
            <person name="Messing J."/>
            <person name="Nelson A.B."/>
            <person name="Fuks G."/>
            <person name="Kavchok S."/>
            <person name="Keizer G."/>
            <person name="Linton E."/>
            <person name="Llaca V."/>
            <person name="Song R."/>
            <person name="Tanyolac B."/>
            <person name="Young S."/>
            <person name="Ho-Il K."/>
            <person name="Hahn J.H."/>
            <person name="Sangsakoo G."/>
            <person name="Vanavichit A."/>
            <person name="de Mattos Luiz.A.T."/>
            <person name="Zimmer P.D."/>
            <person name="Malone G."/>
            <person name="Dellagostin O."/>
            <person name="de Oliveira A.C."/>
            <person name="Bevan M."/>
            <person name="Bancroft I."/>
            <person name="Minx P."/>
            <person name="Cordum H."/>
            <person name="Wilson R."/>
            <person name="Cheng Z."/>
            <person name="Jin W."/>
            <person name="Jiang J."/>
            <person name="Leong S.A."/>
            <person name="Iwama H."/>
            <person name="Gojobori T."/>
            <person name="Itoh T."/>
            <person name="Niimura Y."/>
            <person name="Fujii Y."/>
            <person name="Habara T."/>
            <person name="Sakai H."/>
            <person name="Sato Y."/>
            <person name="Wilson G."/>
            <person name="Kumar K."/>
            <person name="McCouch S."/>
            <person name="Juretic N."/>
            <person name="Hoen D."/>
            <person name="Wright S."/>
            <person name="Bruskiewich R."/>
            <person name="Bureau T."/>
            <person name="Miyao A."/>
            <person name="Hirochika H."/>
            <person name="Nishikawa T."/>
            <person name="Kadowaki K."/>
            <person name="Sugiura M."/>
            <person name="Burr B."/>
            <person name="Sasaki T."/>
        </authorList>
    </citation>
    <scope>NUCLEOTIDE SEQUENCE [LARGE SCALE GENOMIC DNA]</scope>
    <source>
        <strain evidence="4">cv. Nipponbare</strain>
    </source>
</reference>
<dbReference type="AlphaFoldDB" id="Q6Z0F7"/>
<feature type="compositionally biased region" description="Polar residues" evidence="1">
    <location>
        <begin position="141"/>
        <end position="157"/>
    </location>
</feature>
<evidence type="ECO:0000313" key="3">
    <source>
        <dbReference type="EMBL" id="BAD03657.1"/>
    </source>
</evidence>
<evidence type="ECO:0000313" key="2">
    <source>
        <dbReference type="EMBL" id="BAD01708.1"/>
    </source>
</evidence>